<evidence type="ECO:0000313" key="2">
    <source>
        <dbReference type="EMBL" id="MVZ96449.1"/>
    </source>
</evidence>
<dbReference type="Proteomes" id="UP000471147">
    <property type="component" value="Unassembled WGS sequence"/>
</dbReference>
<name>A0A6I4LUH6_9SPHN</name>
<sequence length="146" mass="16233">MKVGKRENSRRTVKVNLAESPLSWLFARGFLTERQLLAGEQLRADYESAALSPQITMRWDPVPRGARKQGPPPGLNTTERMIAAKVRFDAAIAVVGPDLADIAWRVVCAGEAMTVAERALAWPVRSGRLVLKIALDRLADFYRLPH</sequence>
<reference evidence="2 3" key="1">
    <citation type="submission" date="2019-01" db="EMBL/GenBank/DDBJ databases">
        <title>Sphingorhabdus lacus sp.nov., isolated from an oligotrophic freshwater lake.</title>
        <authorList>
            <person name="Park M."/>
        </authorList>
    </citation>
    <scope>NUCLEOTIDE SEQUENCE [LARGE SCALE GENOMIC DNA]</scope>
    <source>
        <strain evidence="2 3">IMCC26285</strain>
    </source>
</reference>
<feature type="domain" description="DUF6456" evidence="1">
    <location>
        <begin position="14"/>
        <end position="143"/>
    </location>
</feature>
<evidence type="ECO:0000259" key="1">
    <source>
        <dbReference type="Pfam" id="PF20057"/>
    </source>
</evidence>
<dbReference type="Pfam" id="PF20057">
    <property type="entry name" value="DUF6456"/>
    <property type="match status" value="1"/>
</dbReference>
<keyword evidence="3" id="KW-1185">Reference proteome</keyword>
<dbReference type="OrthoDB" id="7476630at2"/>
<dbReference type="RefSeq" id="WP_160353485.1">
    <property type="nucleotide sequence ID" value="NZ_SDWJ01000001.1"/>
</dbReference>
<protein>
    <recommendedName>
        <fullName evidence="1">DUF6456 domain-containing protein</fullName>
    </recommendedName>
</protein>
<gene>
    <name evidence="2" type="ORF">EUU23_01870</name>
</gene>
<proteinExistence type="predicted"/>
<evidence type="ECO:0000313" key="3">
    <source>
        <dbReference type="Proteomes" id="UP000471147"/>
    </source>
</evidence>
<dbReference type="InterPro" id="IPR045599">
    <property type="entry name" value="DUF6456"/>
</dbReference>
<dbReference type="AlphaFoldDB" id="A0A6I4LUH6"/>
<accession>A0A6I4LUH6</accession>
<dbReference type="EMBL" id="SDWJ01000001">
    <property type="protein sequence ID" value="MVZ96449.1"/>
    <property type="molecule type" value="Genomic_DNA"/>
</dbReference>
<organism evidence="2 3">
    <name type="scientific">Sphingorhabdus profundilacus</name>
    <dbReference type="NCBI Taxonomy" id="2509718"/>
    <lineage>
        <taxon>Bacteria</taxon>
        <taxon>Pseudomonadati</taxon>
        <taxon>Pseudomonadota</taxon>
        <taxon>Alphaproteobacteria</taxon>
        <taxon>Sphingomonadales</taxon>
        <taxon>Sphingomonadaceae</taxon>
        <taxon>Sphingorhabdus</taxon>
    </lineage>
</organism>
<comment type="caution">
    <text evidence="2">The sequence shown here is derived from an EMBL/GenBank/DDBJ whole genome shotgun (WGS) entry which is preliminary data.</text>
</comment>